<evidence type="ECO:0000313" key="2">
    <source>
        <dbReference type="EMBL" id="KAH8035978.1"/>
    </source>
</evidence>
<gene>
    <name evidence="2" type="ORF">HPB51_014335</name>
</gene>
<organism evidence="2 3">
    <name type="scientific">Rhipicephalus microplus</name>
    <name type="common">Cattle tick</name>
    <name type="synonym">Boophilus microplus</name>
    <dbReference type="NCBI Taxonomy" id="6941"/>
    <lineage>
        <taxon>Eukaryota</taxon>
        <taxon>Metazoa</taxon>
        <taxon>Ecdysozoa</taxon>
        <taxon>Arthropoda</taxon>
        <taxon>Chelicerata</taxon>
        <taxon>Arachnida</taxon>
        <taxon>Acari</taxon>
        <taxon>Parasitiformes</taxon>
        <taxon>Ixodida</taxon>
        <taxon>Ixodoidea</taxon>
        <taxon>Ixodidae</taxon>
        <taxon>Rhipicephalinae</taxon>
        <taxon>Rhipicephalus</taxon>
        <taxon>Boophilus</taxon>
    </lineage>
</organism>
<proteinExistence type="predicted"/>
<comment type="caution">
    <text evidence="2">The sequence shown here is derived from an EMBL/GenBank/DDBJ whole genome shotgun (WGS) entry which is preliminary data.</text>
</comment>
<evidence type="ECO:0000313" key="3">
    <source>
        <dbReference type="Proteomes" id="UP000821866"/>
    </source>
</evidence>
<name>A0A9J6ENK8_RHIMP</name>
<reference evidence="2" key="2">
    <citation type="submission" date="2021-09" db="EMBL/GenBank/DDBJ databases">
        <authorList>
            <person name="Jia N."/>
            <person name="Wang J."/>
            <person name="Shi W."/>
            <person name="Du L."/>
            <person name="Sun Y."/>
            <person name="Zhan W."/>
            <person name="Jiang J."/>
            <person name="Wang Q."/>
            <person name="Zhang B."/>
            <person name="Ji P."/>
            <person name="Sakyi L.B."/>
            <person name="Cui X."/>
            <person name="Yuan T."/>
            <person name="Jiang B."/>
            <person name="Yang W."/>
            <person name="Lam T.T.-Y."/>
            <person name="Chang Q."/>
            <person name="Ding S."/>
            <person name="Wang X."/>
            <person name="Zhu J."/>
            <person name="Ruan X."/>
            <person name="Zhao L."/>
            <person name="Wei J."/>
            <person name="Que T."/>
            <person name="Du C."/>
            <person name="Cheng J."/>
            <person name="Dai P."/>
            <person name="Han X."/>
            <person name="Huang E."/>
            <person name="Gao Y."/>
            <person name="Liu J."/>
            <person name="Shao H."/>
            <person name="Ye R."/>
            <person name="Li L."/>
            <person name="Wei W."/>
            <person name="Wang X."/>
            <person name="Wang C."/>
            <person name="Huo Q."/>
            <person name="Li W."/>
            <person name="Guo W."/>
            <person name="Chen H."/>
            <person name="Chen S."/>
            <person name="Zhou L."/>
            <person name="Zhou L."/>
            <person name="Ni X."/>
            <person name="Tian J."/>
            <person name="Zhou Y."/>
            <person name="Sheng Y."/>
            <person name="Liu T."/>
            <person name="Pan Y."/>
            <person name="Xia L."/>
            <person name="Li J."/>
            <person name="Zhao F."/>
            <person name="Cao W."/>
        </authorList>
    </citation>
    <scope>NUCLEOTIDE SEQUENCE</scope>
    <source>
        <strain evidence="2">Rmic-2018</strain>
        <tissue evidence="2">Larvae</tissue>
    </source>
</reference>
<accession>A0A9J6ENK8</accession>
<dbReference type="EMBL" id="JABSTU010000003">
    <property type="protein sequence ID" value="KAH8035978.1"/>
    <property type="molecule type" value="Genomic_DNA"/>
</dbReference>
<protein>
    <submittedName>
        <fullName evidence="2">Uncharacterized protein</fullName>
    </submittedName>
</protein>
<sequence length="112" mass="11973">MLGRTIKMAAPRTGPPRGSAVVPHRGRDAATVALTLVGRSVGRRCADAERPWGGSKAMRRIRDCDSVACHPWGTAGGKGGRWLPGRAVGRRLSFATLGGRLLRQLLHLLDIV</sequence>
<dbReference type="Proteomes" id="UP000821866">
    <property type="component" value="Chromosome 11"/>
</dbReference>
<feature type="region of interest" description="Disordered" evidence="1">
    <location>
        <begin position="1"/>
        <end position="23"/>
    </location>
</feature>
<evidence type="ECO:0000256" key="1">
    <source>
        <dbReference type="SAM" id="MobiDB-lite"/>
    </source>
</evidence>
<reference evidence="2" key="1">
    <citation type="journal article" date="2020" name="Cell">
        <title>Large-Scale Comparative Analyses of Tick Genomes Elucidate Their Genetic Diversity and Vector Capacities.</title>
        <authorList>
            <consortium name="Tick Genome and Microbiome Consortium (TIGMIC)"/>
            <person name="Jia N."/>
            <person name="Wang J."/>
            <person name="Shi W."/>
            <person name="Du L."/>
            <person name="Sun Y."/>
            <person name="Zhan W."/>
            <person name="Jiang J.F."/>
            <person name="Wang Q."/>
            <person name="Zhang B."/>
            <person name="Ji P."/>
            <person name="Bell-Sakyi L."/>
            <person name="Cui X.M."/>
            <person name="Yuan T.T."/>
            <person name="Jiang B.G."/>
            <person name="Yang W.F."/>
            <person name="Lam T.T."/>
            <person name="Chang Q.C."/>
            <person name="Ding S.J."/>
            <person name="Wang X.J."/>
            <person name="Zhu J.G."/>
            <person name="Ruan X.D."/>
            <person name="Zhao L."/>
            <person name="Wei J.T."/>
            <person name="Ye R.Z."/>
            <person name="Que T.C."/>
            <person name="Du C.H."/>
            <person name="Zhou Y.H."/>
            <person name="Cheng J.X."/>
            <person name="Dai P.F."/>
            <person name="Guo W.B."/>
            <person name="Han X.H."/>
            <person name="Huang E.J."/>
            <person name="Li L.F."/>
            <person name="Wei W."/>
            <person name="Gao Y.C."/>
            <person name="Liu J.Z."/>
            <person name="Shao H.Z."/>
            <person name="Wang X."/>
            <person name="Wang C.C."/>
            <person name="Yang T.C."/>
            <person name="Huo Q.B."/>
            <person name="Li W."/>
            <person name="Chen H.Y."/>
            <person name="Chen S.E."/>
            <person name="Zhou L.G."/>
            <person name="Ni X.B."/>
            <person name="Tian J.H."/>
            <person name="Sheng Y."/>
            <person name="Liu T."/>
            <person name="Pan Y.S."/>
            <person name="Xia L.Y."/>
            <person name="Li J."/>
            <person name="Zhao F."/>
            <person name="Cao W.C."/>
        </authorList>
    </citation>
    <scope>NUCLEOTIDE SEQUENCE</scope>
    <source>
        <strain evidence="2">Rmic-2018</strain>
    </source>
</reference>
<keyword evidence="3" id="KW-1185">Reference proteome</keyword>
<dbReference type="AlphaFoldDB" id="A0A9J6ENK8"/>